<reference evidence="2" key="1">
    <citation type="submission" date="2020-04" db="EMBL/GenBank/DDBJ databases">
        <authorList>
            <person name="Alioto T."/>
            <person name="Alioto T."/>
            <person name="Gomez Garrido J."/>
        </authorList>
    </citation>
    <scope>NUCLEOTIDE SEQUENCE</scope>
    <source>
        <strain evidence="2">A484AB</strain>
    </source>
</reference>
<feature type="compositionally biased region" description="Polar residues" evidence="1">
    <location>
        <begin position="296"/>
        <end position="312"/>
    </location>
</feature>
<organism evidence="2 3">
    <name type="scientific">Paramuricea clavata</name>
    <name type="common">Red gorgonian</name>
    <name type="synonym">Violescent sea-whip</name>
    <dbReference type="NCBI Taxonomy" id="317549"/>
    <lineage>
        <taxon>Eukaryota</taxon>
        <taxon>Metazoa</taxon>
        <taxon>Cnidaria</taxon>
        <taxon>Anthozoa</taxon>
        <taxon>Octocorallia</taxon>
        <taxon>Malacalcyonacea</taxon>
        <taxon>Plexauridae</taxon>
        <taxon>Paramuricea</taxon>
    </lineage>
</organism>
<accession>A0A6S7HDE0</accession>
<feature type="region of interest" description="Disordered" evidence="1">
    <location>
        <begin position="238"/>
        <end position="270"/>
    </location>
</feature>
<feature type="compositionally biased region" description="Basic and acidic residues" evidence="1">
    <location>
        <begin position="79"/>
        <end position="93"/>
    </location>
</feature>
<proteinExistence type="predicted"/>
<comment type="caution">
    <text evidence="2">The sequence shown here is derived from an EMBL/GenBank/DDBJ whole genome shotgun (WGS) entry which is preliminary data.</text>
</comment>
<protein>
    <submittedName>
        <fullName evidence="2">Nuclear localization sequence-binding -like</fullName>
    </submittedName>
</protein>
<feature type="region of interest" description="Disordered" evidence="1">
    <location>
        <begin position="71"/>
        <end position="93"/>
    </location>
</feature>
<evidence type="ECO:0000256" key="1">
    <source>
        <dbReference type="SAM" id="MobiDB-lite"/>
    </source>
</evidence>
<gene>
    <name evidence="2" type="ORF">PACLA_8A042994</name>
</gene>
<dbReference type="GO" id="GO:0005634">
    <property type="term" value="C:nucleus"/>
    <property type="evidence" value="ECO:0007669"/>
    <property type="project" value="InterPro"/>
</dbReference>
<keyword evidence="3" id="KW-1185">Reference proteome</keyword>
<dbReference type="Gene3D" id="1.20.120.2010">
    <property type="entry name" value="NAB conserved domain 2"/>
    <property type="match status" value="1"/>
</dbReference>
<evidence type="ECO:0000313" key="2">
    <source>
        <dbReference type="EMBL" id="CAB4001247.1"/>
    </source>
</evidence>
<name>A0A6S7HDE0_PARCT</name>
<dbReference type="GO" id="GO:0045892">
    <property type="term" value="P:negative regulation of DNA-templated transcription"/>
    <property type="evidence" value="ECO:0007669"/>
    <property type="project" value="InterPro"/>
</dbReference>
<evidence type="ECO:0000313" key="3">
    <source>
        <dbReference type="Proteomes" id="UP001152795"/>
    </source>
</evidence>
<dbReference type="InterPro" id="IPR038398">
    <property type="entry name" value="NCD2_sf"/>
</dbReference>
<dbReference type="Pfam" id="PF04905">
    <property type="entry name" value="NCD2"/>
    <property type="match status" value="1"/>
</dbReference>
<sequence>MDRESIKKESQIYSANSDSVNLTKYQKSINDAAFQLCLENPSLVKTKGKLLDLARKKVDSDGYTYVKKRSRSTRFGAESGRKENKGGKRQKLTDGLRQKRIAELCEDIETVDKVISCLESERAKLVNMQKYPQAAQILQQMGEKRKEKRQLSDQLTTIRAKEAKSKSYHKNKQSSCTKSKCVSDVKSDNQRSVEAFFAKSRNIESRNTDACVFELDLGSRIDPKVVVAENKECHNYSGSEPTFSTKDSEDMVDGSENCVPSTDTDPKDSEVSNVSLVGLVSSYLEGNEEMARNPGISDQNNVKSSTPSPKSAIITFNKSDAEEDSAFEENISDNETSSRKVVFLCH</sequence>
<feature type="region of interest" description="Disordered" evidence="1">
    <location>
        <begin position="290"/>
        <end position="312"/>
    </location>
</feature>
<dbReference type="AlphaFoldDB" id="A0A6S7HDE0"/>
<dbReference type="EMBL" id="CACRXK020004041">
    <property type="protein sequence ID" value="CAB4001247.1"/>
    <property type="molecule type" value="Genomic_DNA"/>
</dbReference>
<dbReference type="OrthoDB" id="6475906at2759"/>
<dbReference type="Proteomes" id="UP001152795">
    <property type="component" value="Unassembled WGS sequence"/>
</dbReference>
<dbReference type="InterPro" id="IPR006989">
    <property type="entry name" value="NAB_co-repressor_dom"/>
</dbReference>